<evidence type="ECO:0000313" key="2">
    <source>
        <dbReference type="Proteomes" id="UP000250078"/>
    </source>
</evidence>
<evidence type="ECO:0000313" key="1">
    <source>
        <dbReference type="EMBL" id="OCK87518.1"/>
    </source>
</evidence>
<keyword evidence="2" id="KW-1185">Reference proteome</keyword>
<proteinExistence type="predicted"/>
<accession>A0ACC8EMU3</accession>
<dbReference type="Proteomes" id="UP000250078">
    <property type="component" value="Unassembled WGS sequence"/>
</dbReference>
<protein>
    <submittedName>
        <fullName evidence="1">Uncharacterized protein</fullName>
    </submittedName>
</protein>
<sequence length="578" mass="64078">MTQGREAQNDTNILLTRPSAQSLNHAKDMLRQGGIDPEQMAESQLNAFATTTPEAQPKPLEMYLRSLRIHQDSHGHNDDGQPSTTFESPEEKAAAFQATAQNLVRRSKEMLAEVEQWVEALHEKKLSKGERAVEYRALRNDIRSELSFLEKLSEMDGSEEKAYQYLVSSNLLFFEALWAAAKRTSGLLCFRKNFFFNKATHNSQGANQGGSLGNSKVSRRAPGPKGVALVDIVSCDGLEWTKISTISEKRLLFDLAKLGWQNDGFSDDDDEGDAEDHRNTSIDSDNEDEVPLVKSAKDLAKAAASNRTMGKHPRVVFVLPRIASGRITAIVNFLNKIRATGAIVQCADDLEPAPPLESVLPKLLVDRSRNLSETLNIDCTILLATISDISHSEVPMQDWFPRAVRAQIKAEAEDRLLSTQLYPTMDSHPMVCTTEAAVQMKEIVATIGTDTEKARARILLGEDEEKPRDELLKEWRQLSEYQVPEGLQLPIKVVKREAEGARLPPVAEAVAAQLSPINKSVFLYGWATGFTTLSSNRTVAKQIEHIIAEKGTDEADVGPPIWLCGEARSLVARQGRQK</sequence>
<gene>
    <name evidence="1" type="ORF">K441DRAFT_670717</name>
</gene>
<organism evidence="1 2">
    <name type="scientific">Cenococcum geophilum 1.58</name>
    <dbReference type="NCBI Taxonomy" id="794803"/>
    <lineage>
        <taxon>Eukaryota</taxon>
        <taxon>Fungi</taxon>
        <taxon>Dikarya</taxon>
        <taxon>Ascomycota</taxon>
        <taxon>Pezizomycotina</taxon>
        <taxon>Dothideomycetes</taxon>
        <taxon>Pleosporomycetidae</taxon>
        <taxon>Gloniales</taxon>
        <taxon>Gloniaceae</taxon>
        <taxon>Cenococcum</taxon>
    </lineage>
</organism>
<reference evidence="1 2" key="1">
    <citation type="journal article" date="2016" name="Nat. Commun.">
        <title>Ectomycorrhizal ecology is imprinted in the genome of the dominant symbiotic fungus Cenococcum geophilum.</title>
        <authorList>
            <consortium name="DOE Joint Genome Institute"/>
            <person name="Peter M."/>
            <person name="Kohler A."/>
            <person name="Ohm R.A."/>
            <person name="Kuo A."/>
            <person name="Krutzmann J."/>
            <person name="Morin E."/>
            <person name="Arend M."/>
            <person name="Barry K.W."/>
            <person name="Binder M."/>
            <person name="Choi C."/>
            <person name="Clum A."/>
            <person name="Copeland A."/>
            <person name="Grisel N."/>
            <person name="Haridas S."/>
            <person name="Kipfer T."/>
            <person name="LaButti K."/>
            <person name="Lindquist E."/>
            <person name="Lipzen A."/>
            <person name="Maire R."/>
            <person name="Meier B."/>
            <person name="Mihaltcheva S."/>
            <person name="Molinier V."/>
            <person name="Murat C."/>
            <person name="Poggeler S."/>
            <person name="Quandt C.A."/>
            <person name="Sperisen C."/>
            <person name="Tritt A."/>
            <person name="Tisserant E."/>
            <person name="Crous P.W."/>
            <person name="Henrissat B."/>
            <person name="Nehls U."/>
            <person name="Egli S."/>
            <person name="Spatafora J.W."/>
            <person name="Grigoriev I.V."/>
            <person name="Martin F.M."/>
        </authorList>
    </citation>
    <scope>NUCLEOTIDE SEQUENCE [LARGE SCALE GENOMIC DNA]</scope>
    <source>
        <strain evidence="1 2">1.58</strain>
    </source>
</reference>
<dbReference type="EMBL" id="KV748260">
    <property type="protein sequence ID" value="OCK87518.1"/>
    <property type="molecule type" value="Genomic_DNA"/>
</dbReference>
<name>A0ACC8EMU3_9PEZI</name>